<organism evidence="2">
    <name type="scientific">viral metagenome</name>
    <dbReference type="NCBI Taxonomy" id="1070528"/>
    <lineage>
        <taxon>unclassified sequences</taxon>
        <taxon>metagenomes</taxon>
        <taxon>organismal metagenomes</taxon>
    </lineage>
</organism>
<evidence type="ECO:0000313" key="2">
    <source>
        <dbReference type="EMBL" id="QHT03494.1"/>
    </source>
</evidence>
<accession>A0A6C0CIK8</accession>
<proteinExistence type="predicted"/>
<dbReference type="AlphaFoldDB" id="A0A6C0CIK8"/>
<feature type="transmembrane region" description="Helical" evidence="1">
    <location>
        <begin position="12"/>
        <end position="35"/>
    </location>
</feature>
<sequence>MLEVIKKYLNLTYIGLALNAASILASFITMIYFSVMLSRLSDYDYVYNYKPRTCTPQFGTVVIIPCGDNGAKLLPQKVKYIAMFSTSEMFTMIEDPFSARDSYDKATQDVASYVLDVPYDCYCRELDQKVPPPSQDACQLWSQCISETDFIQYIQRDNGHYKTTYVAFILSSLVSIVFSSLAIGVAIKLLRRKPSGEEYPLFSSDQLLA</sequence>
<protein>
    <submittedName>
        <fullName evidence="2">Uncharacterized protein</fullName>
    </submittedName>
</protein>
<keyword evidence="1" id="KW-1133">Transmembrane helix</keyword>
<name>A0A6C0CIK8_9ZZZZ</name>
<keyword evidence="1" id="KW-0812">Transmembrane</keyword>
<keyword evidence="1" id="KW-0472">Membrane</keyword>
<feature type="transmembrane region" description="Helical" evidence="1">
    <location>
        <begin position="165"/>
        <end position="187"/>
    </location>
</feature>
<evidence type="ECO:0000256" key="1">
    <source>
        <dbReference type="SAM" id="Phobius"/>
    </source>
</evidence>
<reference evidence="2" key="1">
    <citation type="journal article" date="2020" name="Nature">
        <title>Giant virus diversity and host interactions through global metagenomics.</title>
        <authorList>
            <person name="Schulz F."/>
            <person name="Roux S."/>
            <person name="Paez-Espino D."/>
            <person name="Jungbluth S."/>
            <person name="Walsh D.A."/>
            <person name="Denef V.J."/>
            <person name="McMahon K.D."/>
            <person name="Konstantinidis K.T."/>
            <person name="Eloe-Fadrosh E.A."/>
            <person name="Kyrpides N.C."/>
            <person name="Woyke T."/>
        </authorList>
    </citation>
    <scope>NUCLEOTIDE SEQUENCE</scope>
    <source>
        <strain evidence="2">GVMAG-M-3300021079-18</strain>
    </source>
</reference>
<dbReference type="EMBL" id="MN739412">
    <property type="protein sequence ID" value="QHT03494.1"/>
    <property type="molecule type" value="Genomic_DNA"/>
</dbReference>